<sequence length="166" mass="18629">MVEREAFNLKAAGSTPALGFKHHSAEEARKAHNLENNNNSLANYPALYEYKNKRKSYDGQFIPLLYKRTNLINNEPLKETLRRLVGKLLGGESKLSLPQLKLRKDTNIPLSIGLKTAKFMNGIHAAQAFIVDSIKYSPTPLNQFLVGMGTLVSRGGIKYFTFFPQC</sequence>
<accession>A0A2T9Y1U2</accession>
<dbReference type="AlphaFoldDB" id="A0A2T9Y1U2"/>
<protein>
    <submittedName>
        <fullName evidence="1">Uncharacterized protein</fullName>
    </submittedName>
</protein>
<name>A0A2T9Y1U2_9FUNG</name>
<comment type="caution">
    <text evidence="1">The sequence shown here is derived from an EMBL/GenBank/DDBJ whole genome shotgun (WGS) entry which is preliminary data.</text>
</comment>
<gene>
    <name evidence="1" type="ORF">BB561_006766</name>
</gene>
<proteinExistence type="predicted"/>
<organism evidence="1 2">
    <name type="scientific">Smittium simulii</name>
    <dbReference type="NCBI Taxonomy" id="133385"/>
    <lineage>
        <taxon>Eukaryota</taxon>
        <taxon>Fungi</taxon>
        <taxon>Fungi incertae sedis</taxon>
        <taxon>Zoopagomycota</taxon>
        <taxon>Kickxellomycotina</taxon>
        <taxon>Harpellomycetes</taxon>
        <taxon>Harpellales</taxon>
        <taxon>Legeriomycetaceae</taxon>
        <taxon>Smittium</taxon>
    </lineage>
</organism>
<evidence type="ECO:0000313" key="2">
    <source>
        <dbReference type="Proteomes" id="UP000245383"/>
    </source>
</evidence>
<evidence type="ECO:0000313" key="1">
    <source>
        <dbReference type="EMBL" id="PVU86254.1"/>
    </source>
</evidence>
<reference evidence="1 2" key="1">
    <citation type="journal article" date="2018" name="MBio">
        <title>Comparative Genomics Reveals the Core Gene Toolbox for the Fungus-Insect Symbiosis.</title>
        <authorList>
            <person name="Wang Y."/>
            <person name="Stata M."/>
            <person name="Wang W."/>
            <person name="Stajich J.E."/>
            <person name="White M.M."/>
            <person name="Moncalvo J.M."/>
        </authorList>
    </citation>
    <scope>NUCLEOTIDE SEQUENCE [LARGE SCALE GENOMIC DNA]</scope>
    <source>
        <strain evidence="1 2">SWE-8-4</strain>
    </source>
</reference>
<dbReference type="EMBL" id="MBFR01000702">
    <property type="protein sequence ID" value="PVU86254.1"/>
    <property type="molecule type" value="Genomic_DNA"/>
</dbReference>
<dbReference type="Proteomes" id="UP000245383">
    <property type="component" value="Unassembled WGS sequence"/>
</dbReference>
<keyword evidence="2" id="KW-1185">Reference proteome</keyword>